<dbReference type="SUPFAM" id="SSF51905">
    <property type="entry name" value="FAD/NAD(P)-binding domain"/>
    <property type="match status" value="1"/>
</dbReference>
<evidence type="ECO:0000256" key="1">
    <source>
        <dbReference type="ARBA" id="ARBA00001974"/>
    </source>
</evidence>
<evidence type="ECO:0000256" key="3">
    <source>
        <dbReference type="ARBA" id="ARBA00022827"/>
    </source>
</evidence>
<feature type="non-terminal residue" evidence="6">
    <location>
        <position position="229"/>
    </location>
</feature>
<evidence type="ECO:0000259" key="4">
    <source>
        <dbReference type="Pfam" id="PF01134"/>
    </source>
</evidence>
<dbReference type="RefSeq" id="XP_006817829.1">
    <property type="nucleotide sequence ID" value="XM_006817766.1"/>
</dbReference>
<comment type="cofactor">
    <cofactor evidence="1">
        <name>FAD</name>
        <dbReference type="ChEBI" id="CHEBI:57692"/>
    </cofactor>
</comment>
<reference evidence="6" key="1">
    <citation type="submission" date="2025-08" db="UniProtKB">
        <authorList>
            <consortium name="RefSeq"/>
        </authorList>
    </citation>
    <scope>IDENTIFICATION</scope>
    <source>
        <tissue evidence="6">Testes</tissue>
    </source>
</reference>
<gene>
    <name evidence="6" type="primary">LOC102808499</name>
</gene>
<organism evidence="5 6">
    <name type="scientific">Saccoglossus kowalevskii</name>
    <name type="common">Acorn worm</name>
    <dbReference type="NCBI Taxonomy" id="10224"/>
    <lineage>
        <taxon>Eukaryota</taxon>
        <taxon>Metazoa</taxon>
        <taxon>Hemichordata</taxon>
        <taxon>Enteropneusta</taxon>
        <taxon>Harrimaniidae</taxon>
        <taxon>Saccoglossus</taxon>
    </lineage>
</organism>
<evidence type="ECO:0000256" key="2">
    <source>
        <dbReference type="ARBA" id="ARBA00022630"/>
    </source>
</evidence>
<dbReference type="Gene3D" id="3.50.50.60">
    <property type="entry name" value="FAD/NAD(P)-binding domain"/>
    <property type="match status" value="1"/>
</dbReference>
<feature type="domain" description="MnmG N-terminal" evidence="4">
    <location>
        <begin position="30"/>
        <end position="229"/>
    </location>
</feature>
<evidence type="ECO:0000313" key="6">
    <source>
        <dbReference type="RefSeq" id="XP_006817829.1"/>
    </source>
</evidence>
<dbReference type="Proteomes" id="UP000694865">
    <property type="component" value="Unplaced"/>
</dbReference>
<evidence type="ECO:0000313" key="5">
    <source>
        <dbReference type="Proteomes" id="UP000694865"/>
    </source>
</evidence>
<sequence length="229" mass="24530">MICRTSGKYLLSSVNGCYCSSQRIRDVIFDVIVVGGGHAGCEAAHVAARMGASTLLITHKIQSIGEMSCNPSFGGIGKGHLMKEVDALDGLCAKICDRAGIHYKILNRRKGPAVWGPRAQIDRNLYKTYMQDELLNMHNLTVKASSVEDLIVQTCPVGGEIKKNCNGVITEDGTAILSKTVILTTGTFLRGEIHIGLESKPAGRLGDQATVGLAKTLEDSGFQIGRLKT</sequence>
<dbReference type="PRINTS" id="PR00411">
    <property type="entry name" value="PNDRDTASEI"/>
</dbReference>
<dbReference type="PANTHER" id="PTHR11806">
    <property type="entry name" value="GLUCOSE INHIBITED DIVISION PROTEIN A"/>
    <property type="match status" value="1"/>
</dbReference>
<dbReference type="InterPro" id="IPR002218">
    <property type="entry name" value="MnmG-rel"/>
</dbReference>
<dbReference type="PANTHER" id="PTHR11806:SF0">
    <property type="entry name" value="PROTEIN MTO1 HOMOLOG, MITOCHONDRIAL"/>
    <property type="match status" value="1"/>
</dbReference>
<accession>A0ABM0MCT8</accession>
<dbReference type="InterPro" id="IPR040131">
    <property type="entry name" value="MnmG_N"/>
</dbReference>
<name>A0ABM0MCT8_SACKO</name>
<keyword evidence="2" id="KW-0285">Flavoprotein</keyword>
<dbReference type="GeneID" id="102808499"/>
<dbReference type="Pfam" id="PF01134">
    <property type="entry name" value="GIDA"/>
    <property type="match status" value="1"/>
</dbReference>
<dbReference type="InterPro" id="IPR036188">
    <property type="entry name" value="FAD/NAD-bd_sf"/>
</dbReference>
<keyword evidence="5" id="KW-1185">Reference proteome</keyword>
<proteinExistence type="predicted"/>
<protein>
    <submittedName>
        <fullName evidence="6">Protein MTO1 homolog, mitochondrial-like</fullName>
    </submittedName>
</protein>
<keyword evidence="3" id="KW-0274">FAD</keyword>